<evidence type="ECO:0008006" key="2">
    <source>
        <dbReference type="Google" id="ProtNLM"/>
    </source>
</evidence>
<dbReference type="AlphaFoldDB" id="A0A7C3I3R3"/>
<comment type="caution">
    <text evidence="1">The sequence shown here is derived from an EMBL/GenBank/DDBJ whole genome shotgun (WGS) entry which is preliminary data.</text>
</comment>
<organism evidence="1">
    <name type="scientific">Gracilinema caldarium</name>
    <dbReference type="NCBI Taxonomy" id="215591"/>
    <lineage>
        <taxon>Bacteria</taxon>
        <taxon>Pseudomonadati</taxon>
        <taxon>Spirochaetota</taxon>
        <taxon>Spirochaetia</taxon>
        <taxon>Spirochaetales</taxon>
        <taxon>Breznakiellaceae</taxon>
        <taxon>Gracilinema</taxon>
    </lineage>
</organism>
<name>A0A7C3I3R3_9SPIR</name>
<evidence type="ECO:0000313" key="1">
    <source>
        <dbReference type="EMBL" id="HFH29238.1"/>
    </source>
</evidence>
<proteinExistence type="predicted"/>
<reference evidence="1" key="1">
    <citation type="journal article" date="2020" name="mSystems">
        <title>Genome- and Community-Level Interaction Insights into Carbon Utilization and Element Cycling Functions of Hydrothermarchaeota in Hydrothermal Sediment.</title>
        <authorList>
            <person name="Zhou Z."/>
            <person name="Liu Y."/>
            <person name="Xu W."/>
            <person name="Pan J."/>
            <person name="Luo Z.H."/>
            <person name="Li M."/>
        </authorList>
    </citation>
    <scope>NUCLEOTIDE SEQUENCE [LARGE SCALE GENOMIC DNA]</scope>
    <source>
        <strain evidence="1">SpSt-503</strain>
    </source>
</reference>
<dbReference type="EMBL" id="DSVL01000214">
    <property type="protein sequence ID" value="HFH29238.1"/>
    <property type="molecule type" value="Genomic_DNA"/>
</dbReference>
<protein>
    <recommendedName>
        <fullName evidence="2">Curli production assembly/transport component CsgG</fullName>
    </recommendedName>
</protein>
<sequence>MIRNYTAISAKLFFLSLILGIISPLFASGPRLAVLTPENRTSDPRYDYVGAIINGIVLYDLSTAGSVEIVDRSALDDALRERELSLSALAINPSKLSEGIVGADYILTGEYVLLGGDLRLTLKLVDTATTRVITFADAGNTENTVHGLVEGIVERITGRRPTLQEDGKSRSILKLRDETPGTIALFSPLIDAKILLDGNFIGYTTGDRRLPFVIDNVEPGPHELSTDLGRDFGVVKTPEIVFAPWKETVLVPAGKRVTVTDKSSHFNEQIYHLQYPFSKTQTFVLDASGRAKAEYSFDFQDRGGNKKKGRIQVDIHSGSIIANFQLDDERKQVDLSFFKYQEGRAEIDLGLIVYTITAESLSGKVRITVDARRTDIEQGMHRQNE</sequence>
<gene>
    <name evidence="1" type="ORF">ENS59_06960</name>
</gene>
<accession>A0A7C3I3R3</accession>
<dbReference type="Gene3D" id="3.40.50.10610">
    <property type="entry name" value="ABC-type transport auxiliary lipoprotein component"/>
    <property type="match status" value="1"/>
</dbReference>